<sequence>MAENQQTNSHGPGGFFPPETLPSPAPSSLSTASVAGLPRPRATPLRPGSIKEDNVRRFIERQLLSIGARALKKAAPEEPGIVPGFRSMGELCKELDVILNLLWQTGTPSLQVPYFLNIANELTDWLESLSPTLAPTFSILHKLDHCFASLLAGQDVLTGEALPGFEYGPAMSRTDMVRCRSLAEQTRVQMVDVMRRASQPGEEKKEKEEEQEGGTMSVDDTETTDGDTTMDDAEGKKSWKQILSEEDDDEELQMDVARVYEKTLVRLGAELGGGPAIGIIV</sequence>
<dbReference type="AlphaFoldDB" id="A0A0C4DS74"/>
<evidence type="ECO:0000313" key="3">
    <source>
        <dbReference type="EnsemblFungi" id="MAPG_02751T0"/>
    </source>
</evidence>
<reference evidence="3" key="4">
    <citation type="journal article" date="2015" name="G3 (Bethesda)">
        <title>Genome sequences of three phytopathogenic species of the Magnaporthaceae family of fungi.</title>
        <authorList>
            <person name="Okagaki L.H."/>
            <person name="Nunes C.C."/>
            <person name="Sailsbery J."/>
            <person name="Clay B."/>
            <person name="Brown D."/>
            <person name="John T."/>
            <person name="Oh Y."/>
            <person name="Young N."/>
            <person name="Fitzgerald M."/>
            <person name="Haas B.J."/>
            <person name="Zeng Q."/>
            <person name="Young S."/>
            <person name="Adiconis X."/>
            <person name="Fan L."/>
            <person name="Levin J.Z."/>
            <person name="Mitchell T.K."/>
            <person name="Okubara P.A."/>
            <person name="Farman M.L."/>
            <person name="Kohn L.M."/>
            <person name="Birren B."/>
            <person name="Ma L.-J."/>
            <person name="Dean R.A."/>
        </authorList>
    </citation>
    <scope>NUCLEOTIDE SEQUENCE</scope>
    <source>
        <strain evidence="3">ATCC 64411 / 73-15</strain>
    </source>
</reference>
<gene>
    <name evidence="2" type="ORF">MAPG_02751</name>
</gene>
<reference evidence="4" key="1">
    <citation type="submission" date="2010-05" db="EMBL/GenBank/DDBJ databases">
        <title>The genome sequence of Magnaporthe poae strain ATCC 64411.</title>
        <authorList>
            <person name="Ma L.-J."/>
            <person name="Dead R."/>
            <person name="Young S."/>
            <person name="Zeng Q."/>
            <person name="Koehrsen M."/>
            <person name="Alvarado L."/>
            <person name="Berlin A."/>
            <person name="Chapman S.B."/>
            <person name="Chen Z."/>
            <person name="Freedman E."/>
            <person name="Gellesch M."/>
            <person name="Goldberg J."/>
            <person name="Griggs A."/>
            <person name="Gujja S."/>
            <person name="Heilman E.R."/>
            <person name="Heiman D."/>
            <person name="Hepburn T."/>
            <person name="Howarth C."/>
            <person name="Jen D."/>
            <person name="Larson L."/>
            <person name="Mehta T."/>
            <person name="Neiman D."/>
            <person name="Pearson M."/>
            <person name="Roberts A."/>
            <person name="Saif S."/>
            <person name="Shea T."/>
            <person name="Shenoy N."/>
            <person name="Sisk P."/>
            <person name="Stolte C."/>
            <person name="Sykes S."/>
            <person name="Walk T."/>
            <person name="White J."/>
            <person name="Yandava C."/>
            <person name="Haas B."/>
            <person name="Nusbaum C."/>
            <person name="Birren B."/>
        </authorList>
    </citation>
    <scope>NUCLEOTIDE SEQUENCE [LARGE SCALE GENOMIC DNA]</scope>
    <source>
        <strain evidence="4">ATCC 64411 / 73-15</strain>
    </source>
</reference>
<dbReference type="GO" id="GO:0005675">
    <property type="term" value="C:transcription factor TFIIH holo complex"/>
    <property type="evidence" value="ECO:0007669"/>
    <property type="project" value="TreeGrafter"/>
</dbReference>
<dbReference type="eggNOG" id="ENOG502QZN7">
    <property type="taxonomic scope" value="Eukaryota"/>
</dbReference>
<dbReference type="PANTHER" id="PTHR37781:SF1">
    <property type="entry name" value="ADR380WP"/>
    <property type="match status" value="1"/>
</dbReference>
<evidence type="ECO:0008006" key="5">
    <source>
        <dbReference type="Google" id="ProtNLM"/>
    </source>
</evidence>
<dbReference type="EMBL" id="GL876967">
    <property type="protein sequence ID" value="KLU83700.1"/>
    <property type="molecule type" value="Genomic_DNA"/>
</dbReference>
<dbReference type="VEuPathDB" id="FungiDB:MAPG_02751"/>
<proteinExistence type="predicted"/>
<dbReference type="OMA" id="TTDMVRC"/>
<reference evidence="2" key="3">
    <citation type="submission" date="2011-03" db="EMBL/GenBank/DDBJ databases">
        <title>Annotation of Magnaporthe poae ATCC 64411.</title>
        <authorList>
            <person name="Ma L.-J."/>
            <person name="Dead R."/>
            <person name="Young S.K."/>
            <person name="Zeng Q."/>
            <person name="Gargeya S."/>
            <person name="Fitzgerald M."/>
            <person name="Haas B."/>
            <person name="Abouelleil A."/>
            <person name="Alvarado L."/>
            <person name="Arachchi H.M."/>
            <person name="Berlin A."/>
            <person name="Brown A."/>
            <person name="Chapman S.B."/>
            <person name="Chen Z."/>
            <person name="Dunbar C."/>
            <person name="Freedman E."/>
            <person name="Gearin G."/>
            <person name="Gellesch M."/>
            <person name="Goldberg J."/>
            <person name="Griggs A."/>
            <person name="Gujja S."/>
            <person name="Heiman D."/>
            <person name="Howarth C."/>
            <person name="Larson L."/>
            <person name="Lui A."/>
            <person name="MacDonald P.J.P."/>
            <person name="Mehta T."/>
            <person name="Montmayeur A."/>
            <person name="Murphy C."/>
            <person name="Neiman D."/>
            <person name="Pearson M."/>
            <person name="Priest M."/>
            <person name="Roberts A."/>
            <person name="Saif S."/>
            <person name="Shea T."/>
            <person name="Shenoy N."/>
            <person name="Sisk P."/>
            <person name="Stolte C."/>
            <person name="Sykes S."/>
            <person name="Yandava C."/>
            <person name="Wortman J."/>
            <person name="Nusbaum C."/>
            <person name="Birren B."/>
        </authorList>
    </citation>
    <scope>NUCLEOTIDE SEQUENCE</scope>
    <source>
        <strain evidence="2">ATCC 64411</strain>
    </source>
</reference>
<evidence type="ECO:0000313" key="4">
    <source>
        <dbReference type="Proteomes" id="UP000011715"/>
    </source>
</evidence>
<dbReference type="OrthoDB" id="5420410at2759"/>
<dbReference type="Proteomes" id="UP000011715">
    <property type="component" value="Unassembled WGS sequence"/>
</dbReference>
<dbReference type="EMBL" id="ADBL01000669">
    <property type="status" value="NOT_ANNOTATED_CDS"/>
    <property type="molecule type" value="Genomic_DNA"/>
</dbReference>
<accession>A0A0C4DS74</accession>
<dbReference type="InterPro" id="IPR031349">
    <property type="entry name" value="Tfb6"/>
</dbReference>
<feature type="compositionally biased region" description="Polar residues" evidence="1">
    <location>
        <begin position="1"/>
        <end position="10"/>
    </location>
</feature>
<dbReference type="PANTHER" id="PTHR37781">
    <property type="entry name" value="TFIIH COMPLEX SUBUNIT"/>
    <property type="match status" value="1"/>
</dbReference>
<reference evidence="2" key="2">
    <citation type="submission" date="2010-05" db="EMBL/GenBank/DDBJ databases">
        <title>The Genome Sequence of Magnaporthe poae strain ATCC 64411.</title>
        <authorList>
            <consortium name="The Broad Institute Genome Sequencing Platform"/>
            <consortium name="Broad Institute Genome Sequencing Center for Infectious Disease"/>
            <person name="Ma L.-J."/>
            <person name="Dead R."/>
            <person name="Young S."/>
            <person name="Zeng Q."/>
            <person name="Koehrsen M."/>
            <person name="Alvarado L."/>
            <person name="Berlin A."/>
            <person name="Chapman S.B."/>
            <person name="Chen Z."/>
            <person name="Freedman E."/>
            <person name="Gellesch M."/>
            <person name="Goldberg J."/>
            <person name="Griggs A."/>
            <person name="Gujja S."/>
            <person name="Heilman E.R."/>
            <person name="Heiman D."/>
            <person name="Hepburn T."/>
            <person name="Howarth C."/>
            <person name="Jen D."/>
            <person name="Larson L."/>
            <person name="Mehta T."/>
            <person name="Neiman D."/>
            <person name="Pearson M."/>
            <person name="Roberts A."/>
            <person name="Saif S."/>
            <person name="Shea T."/>
            <person name="Shenoy N."/>
            <person name="Sisk P."/>
            <person name="Stolte C."/>
            <person name="Sykes S."/>
            <person name="Walk T."/>
            <person name="White J."/>
            <person name="Yandava C."/>
            <person name="Haas B."/>
            <person name="Nusbaum C."/>
            <person name="Birren B."/>
        </authorList>
    </citation>
    <scope>NUCLEOTIDE SEQUENCE</scope>
    <source>
        <strain evidence="2">ATCC 64411</strain>
    </source>
</reference>
<keyword evidence="4" id="KW-1185">Reference proteome</keyword>
<dbReference type="Pfam" id="PF17110">
    <property type="entry name" value="TFB6"/>
    <property type="match status" value="1"/>
</dbReference>
<protein>
    <recommendedName>
        <fullName evidence="5">Meiotic recombination protein DMC1</fullName>
    </recommendedName>
</protein>
<organism evidence="3 4">
    <name type="scientific">Magnaporthiopsis poae (strain ATCC 64411 / 73-15)</name>
    <name type="common">Kentucky bluegrass fungus</name>
    <name type="synonym">Magnaporthe poae</name>
    <dbReference type="NCBI Taxonomy" id="644358"/>
    <lineage>
        <taxon>Eukaryota</taxon>
        <taxon>Fungi</taxon>
        <taxon>Dikarya</taxon>
        <taxon>Ascomycota</taxon>
        <taxon>Pezizomycotina</taxon>
        <taxon>Sordariomycetes</taxon>
        <taxon>Sordariomycetidae</taxon>
        <taxon>Magnaporthales</taxon>
        <taxon>Magnaporthaceae</taxon>
        <taxon>Magnaporthiopsis</taxon>
    </lineage>
</organism>
<reference evidence="3" key="5">
    <citation type="submission" date="2015-06" db="UniProtKB">
        <authorList>
            <consortium name="EnsemblFungi"/>
        </authorList>
    </citation>
    <scope>IDENTIFICATION</scope>
    <source>
        <strain evidence="3">ATCC 64411</strain>
    </source>
</reference>
<feature type="region of interest" description="Disordered" evidence="1">
    <location>
        <begin position="195"/>
        <end position="250"/>
    </location>
</feature>
<evidence type="ECO:0000313" key="2">
    <source>
        <dbReference type="EMBL" id="KLU83700.1"/>
    </source>
</evidence>
<dbReference type="EnsemblFungi" id="MAPG_02751T0">
    <property type="protein sequence ID" value="MAPG_02751T0"/>
    <property type="gene ID" value="MAPG_02751"/>
</dbReference>
<feature type="compositionally biased region" description="Acidic residues" evidence="1">
    <location>
        <begin position="219"/>
        <end position="232"/>
    </location>
</feature>
<name>A0A0C4DS74_MAGP6</name>
<feature type="region of interest" description="Disordered" evidence="1">
    <location>
        <begin position="1"/>
        <end position="49"/>
    </location>
</feature>
<evidence type="ECO:0000256" key="1">
    <source>
        <dbReference type="SAM" id="MobiDB-lite"/>
    </source>
</evidence>
<dbReference type="STRING" id="644358.A0A0C4DS74"/>